<dbReference type="SUPFAM" id="SSF81383">
    <property type="entry name" value="F-box domain"/>
    <property type="match status" value="1"/>
</dbReference>
<dbReference type="EMBL" id="WHVB01000017">
    <property type="protein sequence ID" value="KAF8474441.1"/>
    <property type="molecule type" value="Genomic_DNA"/>
</dbReference>
<evidence type="ECO:0000313" key="3">
    <source>
        <dbReference type="EMBL" id="KAF8474441.1"/>
    </source>
</evidence>
<dbReference type="InterPro" id="IPR036047">
    <property type="entry name" value="F-box-like_dom_sf"/>
</dbReference>
<comment type="caution">
    <text evidence="3">The sequence shown here is derived from an EMBL/GenBank/DDBJ whole genome shotgun (WGS) entry which is preliminary data.</text>
</comment>
<feature type="domain" description="F-box" evidence="2">
    <location>
        <begin position="34"/>
        <end position="84"/>
    </location>
</feature>
<dbReference type="PROSITE" id="PS50181">
    <property type="entry name" value="FBOX"/>
    <property type="match status" value="1"/>
</dbReference>
<accession>A0A9P5MNF9</accession>
<organism evidence="3 4">
    <name type="scientific">Russula ochroleuca</name>
    <dbReference type="NCBI Taxonomy" id="152965"/>
    <lineage>
        <taxon>Eukaryota</taxon>
        <taxon>Fungi</taxon>
        <taxon>Dikarya</taxon>
        <taxon>Basidiomycota</taxon>
        <taxon>Agaricomycotina</taxon>
        <taxon>Agaricomycetes</taxon>
        <taxon>Russulales</taxon>
        <taxon>Russulaceae</taxon>
        <taxon>Russula</taxon>
    </lineage>
</organism>
<dbReference type="OrthoDB" id="3220023at2759"/>
<evidence type="ECO:0000256" key="1">
    <source>
        <dbReference type="SAM" id="MobiDB-lite"/>
    </source>
</evidence>
<reference evidence="3" key="1">
    <citation type="submission" date="2019-10" db="EMBL/GenBank/DDBJ databases">
        <authorList>
            <consortium name="DOE Joint Genome Institute"/>
            <person name="Kuo A."/>
            <person name="Miyauchi S."/>
            <person name="Kiss E."/>
            <person name="Drula E."/>
            <person name="Kohler A."/>
            <person name="Sanchez-Garcia M."/>
            <person name="Andreopoulos B."/>
            <person name="Barry K.W."/>
            <person name="Bonito G."/>
            <person name="Buee M."/>
            <person name="Carver A."/>
            <person name="Chen C."/>
            <person name="Cichocki N."/>
            <person name="Clum A."/>
            <person name="Culley D."/>
            <person name="Crous P.W."/>
            <person name="Fauchery L."/>
            <person name="Girlanda M."/>
            <person name="Hayes R."/>
            <person name="Keri Z."/>
            <person name="LaButti K."/>
            <person name="Lipzen A."/>
            <person name="Lombard V."/>
            <person name="Magnuson J."/>
            <person name="Maillard F."/>
            <person name="Morin E."/>
            <person name="Murat C."/>
            <person name="Nolan M."/>
            <person name="Ohm R."/>
            <person name="Pangilinan J."/>
            <person name="Pereira M."/>
            <person name="Perotto S."/>
            <person name="Peter M."/>
            <person name="Riley R."/>
            <person name="Sitrit Y."/>
            <person name="Stielow B."/>
            <person name="Szollosi G."/>
            <person name="Zifcakova L."/>
            <person name="Stursova M."/>
            <person name="Spatafora J.W."/>
            <person name="Tedersoo L."/>
            <person name="Vaario L.-M."/>
            <person name="Yamada A."/>
            <person name="Yan M."/>
            <person name="Wang P."/>
            <person name="Xu J."/>
            <person name="Bruns T."/>
            <person name="Baldrian P."/>
            <person name="Vilgalys R."/>
            <person name="Henrissat B."/>
            <person name="Grigoriev I.V."/>
            <person name="Hibbett D."/>
            <person name="Nagy L.G."/>
            <person name="Martin F.M."/>
        </authorList>
    </citation>
    <scope>NUCLEOTIDE SEQUENCE</scope>
    <source>
        <strain evidence="3">Prilba</strain>
    </source>
</reference>
<keyword evidence="4" id="KW-1185">Reference proteome</keyword>
<feature type="compositionally biased region" description="Polar residues" evidence="1">
    <location>
        <begin position="379"/>
        <end position="390"/>
    </location>
</feature>
<evidence type="ECO:0000313" key="4">
    <source>
        <dbReference type="Proteomes" id="UP000759537"/>
    </source>
</evidence>
<evidence type="ECO:0000259" key="2">
    <source>
        <dbReference type="PROSITE" id="PS50181"/>
    </source>
</evidence>
<proteinExistence type="predicted"/>
<feature type="region of interest" description="Disordered" evidence="1">
    <location>
        <begin position="1"/>
        <end position="33"/>
    </location>
</feature>
<protein>
    <recommendedName>
        <fullName evidence="2">F-box domain-containing protein</fullName>
    </recommendedName>
</protein>
<feature type="compositionally biased region" description="Basic and acidic residues" evidence="1">
    <location>
        <begin position="19"/>
        <end position="29"/>
    </location>
</feature>
<dbReference type="AlphaFoldDB" id="A0A9P5MNF9"/>
<dbReference type="InterPro" id="IPR001810">
    <property type="entry name" value="F-box_dom"/>
</dbReference>
<reference evidence="3" key="2">
    <citation type="journal article" date="2020" name="Nat. Commun.">
        <title>Large-scale genome sequencing of mycorrhizal fungi provides insights into the early evolution of symbiotic traits.</title>
        <authorList>
            <person name="Miyauchi S."/>
            <person name="Kiss E."/>
            <person name="Kuo A."/>
            <person name="Drula E."/>
            <person name="Kohler A."/>
            <person name="Sanchez-Garcia M."/>
            <person name="Morin E."/>
            <person name="Andreopoulos B."/>
            <person name="Barry K.W."/>
            <person name="Bonito G."/>
            <person name="Buee M."/>
            <person name="Carver A."/>
            <person name="Chen C."/>
            <person name="Cichocki N."/>
            <person name="Clum A."/>
            <person name="Culley D."/>
            <person name="Crous P.W."/>
            <person name="Fauchery L."/>
            <person name="Girlanda M."/>
            <person name="Hayes R.D."/>
            <person name="Keri Z."/>
            <person name="LaButti K."/>
            <person name="Lipzen A."/>
            <person name="Lombard V."/>
            <person name="Magnuson J."/>
            <person name="Maillard F."/>
            <person name="Murat C."/>
            <person name="Nolan M."/>
            <person name="Ohm R.A."/>
            <person name="Pangilinan J."/>
            <person name="Pereira M.F."/>
            <person name="Perotto S."/>
            <person name="Peter M."/>
            <person name="Pfister S."/>
            <person name="Riley R."/>
            <person name="Sitrit Y."/>
            <person name="Stielow J.B."/>
            <person name="Szollosi G."/>
            <person name="Zifcakova L."/>
            <person name="Stursova M."/>
            <person name="Spatafora J.W."/>
            <person name="Tedersoo L."/>
            <person name="Vaario L.M."/>
            <person name="Yamada A."/>
            <person name="Yan M."/>
            <person name="Wang P."/>
            <person name="Xu J."/>
            <person name="Bruns T."/>
            <person name="Baldrian P."/>
            <person name="Vilgalys R."/>
            <person name="Dunand C."/>
            <person name="Henrissat B."/>
            <person name="Grigoriev I.V."/>
            <person name="Hibbett D."/>
            <person name="Nagy L.G."/>
            <person name="Martin F.M."/>
        </authorList>
    </citation>
    <scope>NUCLEOTIDE SEQUENCE</scope>
    <source>
        <strain evidence="3">Prilba</strain>
    </source>
</reference>
<name>A0A9P5MNF9_9AGAM</name>
<dbReference type="Proteomes" id="UP000759537">
    <property type="component" value="Unassembled WGS sequence"/>
</dbReference>
<sequence length="678" mass="78018">MSAKMSADENTPPSKRQRHDQPDLERPGERSSPLSSLELIPLEILAEVLSYVNSPKDVLSVARCSKHLCATLLNSSNVTIWRRARHHCLVSDLPPPLPGWSEPAYAAFIFDEGPCYVCRAVTKRMFWSFVARVRVCGQHKCRKELFSNHVQVQQRLDLFPSDYQSDLQSRFFQERLRYLEVPVPVNSLSGETHYYCLEADVNETTLEYFETIQFGNVSLDEYLQSHETEILQQKQILEHAKALYQWSQGWYHRCRITKASNVDFARKLATNRGWNLKDLLNTPTYSSLNRSYNARLESITEDDVRLLLTKIDAEILCQAENEERRRKVQVQQMRRADITRYYNRIVEEKEYSVVPILAEFRELPIIKTLQDRDDATPVPSDTSRSSSTNRAKLPRPLESELKRSGLIGDMIDSDLKKWVHTALVAFDSMLGQPNWKSASTRFLHPAERVTARFICTLCRSPSKRRAAPESLSFREACAHECAGNAAAKKKWRADQFVPYQMAIDVLSGVLSRLGLCAEDRETEGKTELIDARFLCKSCDSPIVMGFQRLIEHFHRHTETTVEVVSKADEAVALGSKYPYEAGSFAKYTARTKEAKEMRKMKVFGCRHCQHRSPEPTIARPARKSGHLWQKRFTFDGLISHTKEKHKIFPLADEDFFRDDPIESIDAKGEDTQPEIFNW</sequence>
<feature type="region of interest" description="Disordered" evidence="1">
    <location>
        <begin position="371"/>
        <end position="395"/>
    </location>
</feature>
<gene>
    <name evidence="3" type="ORF">DFH94DRAFT_762362</name>
</gene>